<dbReference type="Pfam" id="PF03564">
    <property type="entry name" value="DUF1759"/>
    <property type="match status" value="1"/>
</dbReference>
<proteinExistence type="predicted"/>
<organism evidence="3 4">
    <name type="scientific">Temnothorax curvispinosus</name>
    <dbReference type="NCBI Taxonomy" id="300111"/>
    <lineage>
        <taxon>Eukaryota</taxon>
        <taxon>Metazoa</taxon>
        <taxon>Ecdysozoa</taxon>
        <taxon>Arthropoda</taxon>
        <taxon>Hexapoda</taxon>
        <taxon>Insecta</taxon>
        <taxon>Pterygota</taxon>
        <taxon>Neoptera</taxon>
        <taxon>Endopterygota</taxon>
        <taxon>Hymenoptera</taxon>
        <taxon>Apocrita</taxon>
        <taxon>Aculeata</taxon>
        <taxon>Formicoidea</taxon>
        <taxon>Formicidae</taxon>
        <taxon>Myrmicinae</taxon>
        <taxon>Temnothorax</taxon>
    </lineage>
</organism>
<gene>
    <name evidence="4" type="primary">LOC112460999</name>
</gene>
<accession>A0A6J1QIT7</accession>
<evidence type="ECO:0000313" key="3">
    <source>
        <dbReference type="Proteomes" id="UP000504618"/>
    </source>
</evidence>
<evidence type="ECO:0000259" key="2">
    <source>
        <dbReference type="Pfam" id="PF18701"/>
    </source>
</evidence>
<feature type="domain" description="DUF5641" evidence="2">
    <location>
        <begin position="689"/>
        <end position="723"/>
    </location>
</feature>
<dbReference type="CDD" id="cd00303">
    <property type="entry name" value="retropepsin_like"/>
    <property type="match status" value="1"/>
</dbReference>
<evidence type="ECO:0000256" key="1">
    <source>
        <dbReference type="SAM" id="MobiDB-lite"/>
    </source>
</evidence>
<feature type="region of interest" description="Disordered" evidence="1">
    <location>
        <begin position="361"/>
        <end position="391"/>
    </location>
</feature>
<name>A0A6J1QIT7_9HYME</name>
<dbReference type="Proteomes" id="UP000504618">
    <property type="component" value="Unplaced"/>
</dbReference>
<dbReference type="Gene3D" id="2.40.70.10">
    <property type="entry name" value="Acid Proteases"/>
    <property type="match status" value="1"/>
</dbReference>
<reference evidence="4" key="1">
    <citation type="submission" date="2025-08" db="UniProtKB">
        <authorList>
            <consortium name="RefSeq"/>
        </authorList>
    </citation>
    <scope>IDENTIFICATION</scope>
    <source>
        <tissue evidence="4">Whole body</tissue>
    </source>
</reference>
<sequence length="725" mass="81246">MREIYDLARKASSEPTILESFLARYPSVARIAEDFENAHLKLIQETTEFDAEDAIRADFDKMHYAVKGRYHALTGTTLGTAQAQSASHASAIKLPKITFPQFSGDLTLWPSFIALFNTSIHDNRQISSIEKYQYLLASLKGEALNVIKNLPLAAEYYMIAYDALLDRYRNRRRLADHHLKSIREAKPLKIESADALHKLLDTFTENTRALNLMKFPTDSWDFLLLNFLLEKLPRSLREKFESVHRAEEIPRYAQLIKFLSEHCKVLEAISGPSTMPFKSQSSASASSLATRTAECPACKEQHLVFKCPRFLKLSPRERHLTAKTANLCFNCLRAGHGTNNCTSTGTCRSCQARHHTLLHFGRNSDPADTPADTGAPSESAADGSSSPQNNEPLVTMASVAKSSSTVLLSTVQAEALDVHGNPFPVRILLDSASQLNFISENCMKKGGFKRTKCRTVVLAVNNTKAAATRGSTSLVIQVPGNGNTRVPIEATILPRISAQLPSRQVEQKAWKHIEGLKLADPQYHRPGPVDLLIGADIFASLIRDGRRLGRKEDIGSLRRNQSCSNPLRKLAPFLDGRGVLRVGGKPTHSAISYKAKHPALLFNRHRLTELIAERTHRLHLYPGRRASHYILSQNFWILVEAILNSGPLCPTSSDSSDLGVLFPGYFLTLESLMAVPHPDLSPVPRNRLDRWQMVQHMHQQYWKRWHDEHLHTLQPRPKWLQSAPT</sequence>
<dbReference type="InterPro" id="IPR021109">
    <property type="entry name" value="Peptidase_aspartic_dom_sf"/>
</dbReference>
<protein>
    <submittedName>
        <fullName evidence="4">Uncharacterized protein LOC112460999</fullName>
    </submittedName>
</protein>
<dbReference type="PANTHER" id="PTHR47331:SF4">
    <property type="entry name" value="PEPTIDASE S1 DOMAIN-CONTAINING PROTEIN"/>
    <property type="match status" value="1"/>
</dbReference>
<keyword evidence="3" id="KW-1185">Reference proteome</keyword>
<dbReference type="InterPro" id="IPR005312">
    <property type="entry name" value="DUF1759"/>
</dbReference>
<dbReference type="PANTHER" id="PTHR47331">
    <property type="entry name" value="PHD-TYPE DOMAIN-CONTAINING PROTEIN"/>
    <property type="match status" value="1"/>
</dbReference>
<dbReference type="AlphaFoldDB" id="A0A6J1QIT7"/>
<dbReference type="GeneID" id="112460999"/>
<dbReference type="InterPro" id="IPR040676">
    <property type="entry name" value="DUF5641"/>
</dbReference>
<dbReference type="Pfam" id="PF18701">
    <property type="entry name" value="DUF5641"/>
    <property type="match status" value="1"/>
</dbReference>
<feature type="non-terminal residue" evidence="4">
    <location>
        <position position="725"/>
    </location>
</feature>
<evidence type="ECO:0000313" key="4">
    <source>
        <dbReference type="RefSeq" id="XP_024881773.1"/>
    </source>
</evidence>
<dbReference type="RefSeq" id="XP_024881773.1">
    <property type="nucleotide sequence ID" value="XM_025026005.1"/>
</dbReference>
<dbReference type="OrthoDB" id="7610624at2759"/>
<feature type="compositionally biased region" description="Polar residues" evidence="1">
    <location>
        <begin position="382"/>
        <end position="391"/>
    </location>
</feature>